<keyword evidence="9" id="KW-1185">Reference proteome</keyword>
<organism evidence="8 9">
    <name type="scientific">Nonomuraea antimicrobica</name>
    <dbReference type="NCBI Taxonomy" id="561173"/>
    <lineage>
        <taxon>Bacteria</taxon>
        <taxon>Bacillati</taxon>
        <taxon>Actinomycetota</taxon>
        <taxon>Actinomycetes</taxon>
        <taxon>Streptosporangiales</taxon>
        <taxon>Streptosporangiaceae</taxon>
        <taxon>Nonomuraea</taxon>
    </lineage>
</organism>
<dbReference type="Proteomes" id="UP001500902">
    <property type="component" value="Unassembled WGS sequence"/>
</dbReference>
<dbReference type="InterPro" id="IPR013324">
    <property type="entry name" value="RNA_pol_sigma_r3/r4-like"/>
</dbReference>
<keyword evidence="3" id="KW-0731">Sigma factor</keyword>
<dbReference type="Pfam" id="PF04542">
    <property type="entry name" value="Sigma70_r2"/>
    <property type="match status" value="1"/>
</dbReference>
<evidence type="ECO:0000256" key="2">
    <source>
        <dbReference type="ARBA" id="ARBA00023015"/>
    </source>
</evidence>
<reference evidence="9" key="1">
    <citation type="journal article" date="2019" name="Int. J. Syst. Evol. Microbiol.">
        <title>The Global Catalogue of Microorganisms (GCM) 10K type strain sequencing project: providing services to taxonomists for standard genome sequencing and annotation.</title>
        <authorList>
            <consortium name="The Broad Institute Genomics Platform"/>
            <consortium name="The Broad Institute Genome Sequencing Center for Infectious Disease"/>
            <person name="Wu L."/>
            <person name="Ma J."/>
        </authorList>
    </citation>
    <scope>NUCLEOTIDE SEQUENCE [LARGE SCALE GENOMIC DNA]</scope>
    <source>
        <strain evidence="9">JCM 16904</strain>
    </source>
</reference>
<dbReference type="InterPro" id="IPR013325">
    <property type="entry name" value="RNA_pol_sigma_r2"/>
</dbReference>
<comment type="caution">
    <text evidence="8">The sequence shown here is derived from an EMBL/GenBank/DDBJ whole genome shotgun (WGS) entry which is preliminary data.</text>
</comment>
<evidence type="ECO:0000256" key="5">
    <source>
        <dbReference type="SAM" id="MobiDB-lite"/>
    </source>
</evidence>
<dbReference type="InterPro" id="IPR039425">
    <property type="entry name" value="RNA_pol_sigma-70-like"/>
</dbReference>
<comment type="similarity">
    <text evidence="1">Belongs to the sigma-70 factor family. ECF subfamily.</text>
</comment>
<gene>
    <name evidence="8" type="ORF">GCM10022224_082100</name>
</gene>
<dbReference type="Gene3D" id="1.10.1740.10">
    <property type="match status" value="1"/>
</dbReference>
<dbReference type="InterPro" id="IPR036388">
    <property type="entry name" value="WH-like_DNA-bd_sf"/>
</dbReference>
<dbReference type="RefSeq" id="WP_344891290.1">
    <property type="nucleotide sequence ID" value="NZ_BAAAZP010000178.1"/>
</dbReference>
<evidence type="ECO:0000259" key="7">
    <source>
        <dbReference type="Pfam" id="PF08281"/>
    </source>
</evidence>
<evidence type="ECO:0000256" key="1">
    <source>
        <dbReference type="ARBA" id="ARBA00010641"/>
    </source>
</evidence>
<evidence type="ECO:0000256" key="4">
    <source>
        <dbReference type="ARBA" id="ARBA00023163"/>
    </source>
</evidence>
<accession>A0ABP7DG37</accession>
<evidence type="ECO:0000313" key="9">
    <source>
        <dbReference type="Proteomes" id="UP001500902"/>
    </source>
</evidence>
<dbReference type="SUPFAM" id="SSF88659">
    <property type="entry name" value="Sigma3 and sigma4 domains of RNA polymerase sigma factors"/>
    <property type="match status" value="1"/>
</dbReference>
<dbReference type="PANTHER" id="PTHR43133">
    <property type="entry name" value="RNA POLYMERASE ECF-TYPE SIGMA FACTO"/>
    <property type="match status" value="1"/>
</dbReference>
<keyword evidence="2" id="KW-0805">Transcription regulation</keyword>
<dbReference type="NCBIfam" id="TIGR02937">
    <property type="entry name" value="sigma70-ECF"/>
    <property type="match status" value="1"/>
</dbReference>
<dbReference type="InterPro" id="IPR007627">
    <property type="entry name" value="RNA_pol_sigma70_r2"/>
</dbReference>
<dbReference type="InterPro" id="IPR014284">
    <property type="entry name" value="RNA_pol_sigma-70_dom"/>
</dbReference>
<dbReference type="Pfam" id="PF08281">
    <property type="entry name" value="Sigma70_r4_2"/>
    <property type="match status" value="1"/>
</dbReference>
<feature type="domain" description="RNA polymerase sigma factor 70 region 4 type 2" evidence="7">
    <location>
        <begin position="127"/>
        <end position="179"/>
    </location>
</feature>
<dbReference type="InterPro" id="IPR013249">
    <property type="entry name" value="RNA_pol_sigma70_r4_t2"/>
</dbReference>
<feature type="domain" description="RNA polymerase sigma-70 region 2" evidence="6">
    <location>
        <begin position="27"/>
        <end position="95"/>
    </location>
</feature>
<sequence length="200" mass="22358">MTHQPPGPEPSDAALWDQQTAEAFGLLFDRHSQAVYNHCFHRTADWATAEDLTSVVFLEAWRRRGSIRLERESALPWLLGVANNVVRNQHRSRRRHRGALDRLPAQTAEPDHADDVAGRLDDERTMRRILALVNQLPRSDQDVIALCVGDGLGYAEAALALGIPVGTVRSRLSRARRRLRELEVAHGHEQGEAEAWGSVG</sequence>
<keyword evidence="4" id="KW-0804">Transcription</keyword>
<name>A0ABP7DG37_9ACTN</name>
<dbReference type="EMBL" id="BAAAZP010000178">
    <property type="protein sequence ID" value="GAA3704058.1"/>
    <property type="molecule type" value="Genomic_DNA"/>
</dbReference>
<dbReference type="SUPFAM" id="SSF88946">
    <property type="entry name" value="Sigma2 domain of RNA polymerase sigma factors"/>
    <property type="match status" value="1"/>
</dbReference>
<evidence type="ECO:0000259" key="6">
    <source>
        <dbReference type="Pfam" id="PF04542"/>
    </source>
</evidence>
<dbReference type="Gene3D" id="1.10.10.10">
    <property type="entry name" value="Winged helix-like DNA-binding domain superfamily/Winged helix DNA-binding domain"/>
    <property type="match status" value="1"/>
</dbReference>
<evidence type="ECO:0000256" key="3">
    <source>
        <dbReference type="ARBA" id="ARBA00023082"/>
    </source>
</evidence>
<evidence type="ECO:0000313" key="8">
    <source>
        <dbReference type="EMBL" id="GAA3704058.1"/>
    </source>
</evidence>
<feature type="region of interest" description="Disordered" evidence="5">
    <location>
        <begin position="90"/>
        <end position="113"/>
    </location>
</feature>
<protein>
    <submittedName>
        <fullName evidence="8">Sigma-70 family RNA polymerase sigma factor</fullName>
    </submittedName>
</protein>
<proteinExistence type="inferred from homology"/>
<dbReference type="PANTHER" id="PTHR43133:SF25">
    <property type="entry name" value="RNA POLYMERASE SIGMA FACTOR RFAY-RELATED"/>
    <property type="match status" value="1"/>
</dbReference>